<proteinExistence type="predicted"/>
<dbReference type="PANTHER" id="PTHR43591">
    <property type="entry name" value="METHYLTRANSFERASE"/>
    <property type="match status" value="1"/>
</dbReference>
<gene>
    <name evidence="2" type="ORF">PCC6912_19790</name>
</gene>
<dbReference type="SUPFAM" id="SSF53335">
    <property type="entry name" value="S-adenosyl-L-methionine-dependent methyltransferases"/>
    <property type="match status" value="1"/>
</dbReference>
<dbReference type="STRING" id="211165.GCA_000317285_00261"/>
<dbReference type="InterPro" id="IPR041698">
    <property type="entry name" value="Methyltransf_25"/>
</dbReference>
<dbReference type="CDD" id="cd02440">
    <property type="entry name" value="AdoMet_MTases"/>
    <property type="match status" value="1"/>
</dbReference>
<comment type="caution">
    <text evidence="2">The sequence shown here is derived from an EMBL/GenBank/DDBJ whole genome shotgun (WGS) entry which is preliminary data.</text>
</comment>
<protein>
    <recommendedName>
        <fullName evidence="1">Methyltransferase domain-containing protein</fullName>
    </recommendedName>
</protein>
<sequence>MEWTIGWWQISIQRVWPTNEQLTRMYNQAAPDWHHLVQHFGVSRAYAKLFQSLQQSAVLDHLRDGSTVCDCGIGTGAFSLALAKTVSSKIQVIGVDISSQMLAKAHQHFLQTGVNHQIYQGDVNTLAFHDKTFDLVISAHMIEHLPNPTVGLQEMVRVLHPGAPLILAVTRPGLLGFWFQWRWGNTCLAPKVLAKMMSEAGLTNIRFYEFTFGLSHFTSITCVGFKKEQQSRANPYRY</sequence>
<organism evidence="2 3">
    <name type="scientific">Chlorogloeopsis fritschii PCC 6912</name>
    <dbReference type="NCBI Taxonomy" id="211165"/>
    <lineage>
        <taxon>Bacteria</taxon>
        <taxon>Bacillati</taxon>
        <taxon>Cyanobacteriota</taxon>
        <taxon>Cyanophyceae</taxon>
        <taxon>Nostocales</taxon>
        <taxon>Chlorogloeopsidaceae</taxon>
        <taxon>Chlorogloeopsis</taxon>
    </lineage>
</organism>
<dbReference type="AlphaFoldDB" id="A0A433NLC7"/>
<dbReference type="Gene3D" id="3.40.50.150">
    <property type="entry name" value="Vaccinia Virus protein VP39"/>
    <property type="match status" value="1"/>
</dbReference>
<dbReference type="InterPro" id="IPR029063">
    <property type="entry name" value="SAM-dependent_MTases_sf"/>
</dbReference>
<dbReference type="Pfam" id="PF13649">
    <property type="entry name" value="Methyltransf_25"/>
    <property type="match status" value="1"/>
</dbReference>
<feature type="domain" description="Methyltransferase" evidence="1">
    <location>
        <begin position="68"/>
        <end position="162"/>
    </location>
</feature>
<dbReference type="Proteomes" id="UP000268857">
    <property type="component" value="Unassembled WGS sequence"/>
</dbReference>
<accession>A0A433NLC7</accession>
<evidence type="ECO:0000313" key="2">
    <source>
        <dbReference type="EMBL" id="RUR83736.1"/>
    </source>
</evidence>
<keyword evidence="3" id="KW-1185">Reference proteome</keyword>
<reference evidence="2 3" key="1">
    <citation type="journal article" date="2019" name="Genome Biol. Evol.">
        <title>Day and night: Metabolic profiles and evolutionary relationships of six axenic non-marine cyanobacteria.</title>
        <authorList>
            <person name="Will S.E."/>
            <person name="Henke P."/>
            <person name="Boedeker C."/>
            <person name="Huang S."/>
            <person name="Brinkmann H."/>
            <person name="Rohde M."/>
            <person name="Jarek M."/>
            <person name="Friedl T."/>
            <person name="Seufert S."/>
            <person name="Schumacher M."/>
            <person name="Overmann J."/>
            <person name="Neumann-Schaal M."/>
            <person name="Petersen J."/>
        </authorList>
    </citation>
    <scope>NUCLEOTIDE SEQUENCE [LARGE SCALE GENOMIC DNA]</scope>
    <source>
        <strain evidence="2 3">PCC 6912</strain>
    </source>
</reference>
<dbReference type="PANTHER" id="PTHR43591:SF24">
    <property type="entry name" value="2-METHOXY-6-POLYPRENYL-1,4-BENZOQUINOL METHYLASE, MITOCHONDRIAL"/>
    <property type="match status" value="1"/>
</dbReference>
<evidence type="ECO:0000259" key="1">
    <source>
        <dbReference type="Pfam" id="PF13649"/>
    </source>
</evidence>
<dbReference type="GO" id="GO:0008168">
    <property type="term" value="F:methyltransferase activity"/>
    <property type="evidence" value="ECO:0007669"/>
    <property type="project" value="TreeGrafter"/>
</dbReference>
<dbReference type="OrthoDB" id="529208at2"/>
<dbReference type="EMBL" id="RSCJ01000006">
    <property type="protein sequence ID" value="RUR83736.1"/>
    <property type="molecule type" value="Genomic_DNA"/>
</dbReference>
<name>A0A433NLC7_CHLFR</name>
<evidence type="ECO:0000313" key="3">
    <source>
        <dbReference type="Proteomes" id="UP000268857"/>
    </source>
</evidence>
<dbReference type="RefSeq" id="WP_016877598.1">
    <property type="nucleotide sequence ID" value="NZ_AJLN01000017.1"/>
</dbReference>